<dbReference type="Pfam" id="PF12680">
    <property type="entry name" value="SnoaL_2"/>
    <property type="match status" value="1"/>
</dbReference>
<evidence type="ECO:0000313" key="3">
    <source>
        <dbReference type="Proteomes" id="UP000295361"/>
    </source>
</evidence>
<dbReference type="AlphaFoldDB" id="A0A4R6QQ80"/>
<dbReference type="InParanoid" id="A0A4R6QQ80"/>
<comment type="caution">
    <text evidence="2">The sequence shown here is derived from an EMBL/GenBank/DDBJ whole genome shotgun (WGS) entry which is preliminary data.</text>
</comment>
<dbReference type="EMBL" id="SNXS01000002">
    <property type="protein sequence ID" value="TDP72873.1"/>
    <property type="molecule type" value="Genomic_DNA"/>
</dbReference>
<dbReference type="SUPFAM" id="SSF54427">
    <property type="entry name" value="NTF2-like"/>
    <property type="match status" value="1"/>
</dbReference>
<protein>
    <submittedName>
        <fullName evidence="2">SnoaL-like protein</fullName>
    </submittedName>
</protein>
<organism evidence="2 3">
    <name type="scientific">Roseateles toxinivorans</name>
    <dbReference type="NCBI Taxonomy" id="270368"/>
    <lineage>
        <taxon>Bacteria</taxon>
        <taxon>Pseudomonadati</taxon>
        <taxon>Pseudomonadota</taxon>
        <taxon>Betaproteobacteria</taxon>
        <taxon>Burkholderiales</taxon>
        <taxon>Sphaerotilaceae</taxon>
        <taxon>Roseateles</taxon>
    </lineage>
</organism>
<feature type="domain" description="SnoaL-like" evidence="1">
    <location>
        <begin position="26"/>
        <end position="126"/>
    </location>
</feature>
<gene>
    <name evidence="2" type="ORF">DES47_102619</name>
</gene>
<name>A0A4R6QQ80_9BURK</name>
<dbReference type="InterPro" id="IPR032710">
    <property type="entry name" value="NTF2-like_dom_sf"/>
</dbReference>
<proteinExistence type="predicted"/>
<dbReference type="InterPro" id="IPR037401">
    <property type="entry name" value="SnoaL-like"/>
</dbReference>
<keyword evidence="3" id="KW-1185">Reference proteome</keyword>
<dbReference type="RefSeq" id="WP_133700305.1">
    <property type="nucleotide sequence ID" value="NZ_SNXS01000002.1"/>
</dbReference>
<evidence type="ECO:0000259" key="1">
    <source>
        <dbReference type="Pfam" id="PF12680"/>
    </source>
</evidence>
<dbReference type="Proteomes" id="UP000295361">
    <property type="component" value="Unassembled WGS sequence"/>
</dbReference>
<evidence type="ECO:0000313" key="2">
    <source>
        <dbReference type="EMBL" id="TDP72873.1"/>
    </source>
</evidence>
<accession>A0A4R6QQ80</accession>
<sequence length="158" mass="18642">MLQNPILQSPSTSHAADDSRLQSVIDLFEHLKFEDVMRLGDWYSEDCFFKDPFNEVQGLPATQQIFVHMFQELLEPRFVVLEAVARGDQCFLTWDFRFRLKSRPLQLQTIHGSSHLRWNALGRVSYHRDYWDAAEQFYEKLPLLGAVLRWIKRRLAAS</sequence>
<reference evidence="2 3" key="1">
    <citation type="submission" date="2019-03" db="EMBL/GenBank/DDBJ databases">
        <title>Genomic Encyclopedia of Type Strains, Phase IV (KMG-IV): sequencing the most valuable type-strain genomes for metagenomic binning, comparative biology and taxonomic classification.</title>
        <authorList>
            <person name="Goeker M."/>
        </authorList>
    </citation>
    <scope>NUCLEOTIDE SEQUENCE [LARGE SCALE GENOMIC DNA]</scope>
    <source>
        <strain evidence="2 3">DSM 16998</strain>
    </source>
</reference>
<dbReference type="OrthoDB" id="1115105at2"/>
<dbReference type="Gene3D" id="3.10.450.50">
    <property type="match status" value="1"/>
</dbReference>